<dbReference type="Pfam" id="PF14137">
    <property type="entry name" value="DUF4304"/>
    <property type="match status" value="1"/>
</dbReference>
<name>A0ABP7HGI6_9PSEU</name>
<sequence>MVTKNPLRLAIDQLIPETGLVKKSGSWYLRQEETIGVINLQKSQYGDQYYVNIAVWLLPLGDVDFPAEHKCHIRTRLTRLLAEREQEQELVQVLDLTVERPGREEVLKQAIEENIVPIFKSCATLTGFRQPQGRYFLECSLVVGEAQQLLDAVV</sequence>
<accession>A0ABP7HGI6</accession>
<gene>
    <name evidence="1" type="ORF">GCM10022380_04970</name>
</gene>
<organism evidence="1 2">
    <name type="scientific">Amycolatopsis tucumanensis</name>
    <dbReference type="NCBI Taxonomy" id="401106"/>
    <lineage>
        <taxon>Bacteria</taxon>
        <taxon>Bacillati</taxon>
        <taxon>Actinomycetota</taxon>
        <taxon>Actinomycetes</taxon>
        <taxon>Pseudonocardiales</taxon>
        <taxon>Pseudonocardiaceae</taxon>
        <taxon>Amycolatopsis</taxon>
    </lineage>
</organism>
<dbReference type="Proteomes" id="UP001501624">
    <property type="component" value="Unassembled WGS sequence"/>
</dbReference>
<comment type="caution">
    <text evidence="1">The sequence shown here is derived from an EMBL/GenBank/DDBJ whole genome shotgun (WGS) entry which is preliminary data.</text>
</comment>
<reference evidence="2" key="1">
    <citation type="journal article" date="2019" name="Int. J. Syst. Evol. Microbiol.">
        <title>The Global Catalogue of Microorganisms (GCM) 10K type strain sequencing project: providing services to taxonomists for standard genome sequencing and annotation.</title>
        <authorList>
            <consortium name="The Broad Institute Genomics Platform"/>
            <consortium name="The Broad Institute Genome Sequencing Center for Infectious Disease"/>
            <person name="Wu L."/>
            <person name="Ma J."/>
        </authorList>
    </citation>
    <scope>NUCLEOTIDE SEQUENCE [LARGE SCALE GENOMIC DNA]</scope>
    <source>
        <strain evidence="2">JCM 17017</strain>
    </source>
</reference>
<dbReference type="InterPro" id="IPR025412">
    <property type="entry name" value="DUF4304"/>
</dbReference>
<dbReference type="EMBL" id="BAABCM010000001">
    <property type="protein sequence ID" value="GAA3791419.1"/>
    <property type="molecule type" value="Genomic_DNA"/>
</dbReference>
<evidence type="ECO:0000313" key="1">
    <source>
        <dbReference type="EMBL" id="GAA3791419.1"/>
    </source>
</evidence>
<keyword evidence="2" id="KW-1185">Reference proteome</keyword>
<evidence type="ECO:0000313" key="2">
    <source>
        <dbReference type="Proteomes" id="UP001501624"/>
    </source>
</evidence>
<dbReference type="RefSeq" id="WP_237336674.1">
    <property type="nucleotide sequence ID" value="NZ_BAABCM010000001.1"/>
</dbReference>
<protein>
    <recommendedName>
        <fullName evidence="3">DUF4304 domain-containing protein</fullName>
    </recommendedName>
</protein>
<evidence type="ECO:0008006" key="3">
    <source>
        <dbReference type="Google" id="ProtNLM"/>
    </source>
</evidence>
<proteinExistence type="predicted"/>